<feature type="transmembrane region" description="Helical" evidence="1">
    <location>
        <begin position="210"/>
        <end position="228"/>
    </location>
</feature>
<dbReference type="Proteomes" id="UP000198892">
    <property type="component" value="Unassembled WGS sequence"/>
</dbReference>
<feature type="transmembrane region" description="Helical" evidence="1">
    <location>
        <begin position="169"/>
        <end position="198"/>
    </location>
</feature>
<feature type="transmembrane region" description="Helical" evidence="1">
    <location>
        <begin position="273"/>
        <end position="295"/>
    </location>
</feature>
<feature type="transmembrane region" description="Helical" evidence="1">
    <location>
        <begin position="353"/>
        <end position="370"/>
    </location>
</feature>
<dbReference type="EMBL" id="FOXD01000022">
    <property type="protein sequence ID" value="SFQ22010.1"/>
    <property type="molecule type" value="Genomic_DNA"/>
</dbReference>
<keyword evidence="1" id="KW-0472">Membrane</keyword>
<proteinExistence type="predicted"/>
<protein>
    <recommendedName>
        <fullName evidence="4">YkoS</fullName>
    </recommendedName>
</protein>
<dbReference type="RefSeq" id="WP_093338754.1">
    <property type="nucleotide sequence ID" value="NZ_FOXD01000022.1"/>
</dbReference>
<accession>A0A1I5WQM1</accession>
<feature type="transmembrane region" description="Helical" evidence="1">
    <location>
        <begin position="89"/>
        <end position="110"/>
    </location>
</feature>
<dbReference type="InterPro" id="IPR046107">
    <property type="entry name" value="DUF6044"/>
</dbReference>
<keyword evidence="3" id="KW-1185">Reference proteome</keyword>
<evidence type="ECO:0000313" key="3">
    <source>
        <dbReference type="Proteomes" id="UP000198892"/>
    </source>
</evidence>
<sequence>MRERTWILISVGLILAYLSPLVILGEDAHLRIHDNLDSNLIWYKTLVENNVLFASNDTEIPSIMNGLPREALGAELSMFALLFSLFDPFPAYAVNLFLMRFTAFFGMLLLMKKHVLPQTKAGSFISVGTALAFSLPAFWPFGGLSFAGVPLVLYAFLNIWKRRDYWTNWLILLVVPFYSSFIVSFIFFLASMGIFWLVDAIRHKKPNWKFIGGIAFMTALYLVKQYRLVYGELLGQGFTPHRVEFDRGYRNWDTVTDFFVNNLLHAHSHSYVYHYPFAFFTAVFALLFTAGIIAVRRLKLKKQPAPLTSGEKAIPWLLLLIVVFSFWISIWNWEGMRVLKDAVDLINEFNFGRFHLLNVVIWYVVFGLSLMMIQRRIKFGVVLVVLLLIGQVAGETSRHHEFKYRSIDYPSYEEFYAEDLFSDIQNYIGQDPSDYRVVSIGMHPAVAQYNGFYTLDFYVTMYPLEYKHRFKNIIEGELAKNDTLQNYYNDWGGRAYVFSDELGKNYLFTKNNQETIDNLDFGTQAFKNMGGEYVLSAVEIENAEENNLELEKVFENDTSAWKIRLYRAES</sequence>
<evidence type="ECO:0008006" key="4">
    <source>
        <dbReference type="Google" id="ProtNLM"/>
    </source>
</evidence>
<dbReference type="AlphaFoldDB" id="A0A1I5WQM1"/>
<gene>
    <name evidence="2" type="ORF">SAMN05518683_1222</name>
</gene>
<dbReference type="Pfam" id="PF19510">
    <property type="entry name" value="DUF6044"/>
    <property type="match status" value="1"/>
</dbReference>
<keyword evidence="1" id="KW-1133">Transmembrane helix</keyword>
<evidence type="ECO:0000256" key="1">
    <source>
        <dbReference type="SAM" id="Phobius"/>
    </source>
</evidence>
<feature type="transmembrane region" description="Helical" evidence="1">
    <location>
        <begin position="131"/>
        <end position="157"/>
    </location>
</feature>
<dbReference type="STRING" id="1884432.SAMN05518683_1222"/>
<name>A0A1I5WQM1_9BACI</name>
<organism evidence="2 3">
    <name type="scientific">Salibacterium halotolerans</name>
    <dbReference type="NCBI Taxonomy" id="1884432"/>
    <lineage>
        <taxon>Bacteria</taxon>
        <taxon>Bacillati</taxon>
        <taxon>Bacillota</taxon>
        <taxon>Bacilli</taxon>
        <taxon>Bacillales</taxon>
        <taxon>Bacillaceae</taxon>
    </lineage>
</organism>
<evidence type="ECO:0000313" key="2">
    <source>
        <dbReference type="EMBL" id="SFQ22010.1"/>
    </source>
</evidence>
<feature type="transmembrane region" description="Helical" evidence="1">
    <location>
        <begin position="377"/>
        <end position="394"/>
    </location>
</feature>
<keyword evidence="1" id="KW-0812">Transmembrane</keyword>
<reference evidence="3" key="1">
    <citation type="submission" date="2016-10" db="EMBL/GenBank/DDBJ databases">
        <authorList>
            <person name="Varghese N."/>
            <person name="Submissions S."/>
        </authorList>
    </citation>
    <scope>NUCLEOTIDE SEQUENCE [LARGE SCALE GENOMIC DNA]</scope>
    <source>
        <strain evidence="3">S7</strain>
    </source>
</reference>
<feature type="transmembrane region" description="Helical" evidence="1">
    <location>
        <begin position="316"/>
        <end position="333"/>
    </location>
</feature>